<dbReference type="Proteomes" id="UP000825009">
    <property type="component" value="Chromosome"/>
</dbReference>
<keyword evidence="2" id="KW-1185">Reference proteome</keyword>
<proteinExistence type="predicted"/>
<evidence type="ECO:0000313" key="1">
    <source>
        <dbReference type="EMBL" id="QXT40705.1"/>
    </source>
</evidence>
<evidence type="ECO:0008006" key="3">
    <source>
        <dbReference type="Google" id="ProtNLM"/>
    </source>
</evidence>
<dbReference type="InterPro" id="IPR021333">
    <property type="entry name" value="DUF2946"/>
</dbReference>
<name>A0A8F6YDP5_9RHOB</name>
<dbReference type="AlphaFoldDB" id="A0A8F6YDP5"/>
<sequence length="118" mass="12113">MIRRALIPTFIVFALVLTSLAAVVAQTRMAVAGGYCGTGAPILLLDRAGVPILDDAGEAVAAPECPACHLVLAATPPPRAGVQPIRATLRPAQPFTAHPLTALHVFQGGHARAPPRGV</sequence>
<dbReference type="KEGG" id="gce:KYE46_05575"/>
<dbReference type="RefSeq" id="WP_219004057.1">
    <property type="nucleotide sequence ID" value="NZ_CP079194.1"/>
</dbReference>
<dbReference type="EMBL" id="CP079194">
    <property type="protein sequence ID" value="QXT40705.1"/>
    <property type="molecule type" value="Genomic_DNA"/>
</dbReference>
<dbReference type="Pfam" id="PF11162">
    <property type="entry name" value="DUF2946"/>
    <property type="match status" value="1"/>
</dbReference>
<reference evidence="1 2" key="1">
    <citation type="submission" date="2021-07" db="EMBL/GenBank/DDBJ databases">
        <title>A novel Jannaschia species isolated from marine dinoflagellate Ceratoperidinium margalefii.</title>
        <authorList>
            <person name="Jiang Y."/>
            <person name="Li Z."/>
        </authorList>
    </citation>
    <scope>NUCLEOTIDE SEQUENCE [LARGE SCALE GENOMIC DNA]</scope>
    <source>
        <strain evidence="1 2">J12C1-MA-4</strain>
    </source>
</reference>
<evidence type="ECO:0000313" key="2">
    <source>
        <dbReference type="Proteomes" id="UP000825009"/>
    </source>
</evidence>
<organism evidence="1 2">
    <name type="scientific">Gymnodinialimonas ceratoperidinii</name>
    <dbReference type="NCBI Taxonomy" id="2856823"/>
    <lineage>
        <taxon>Bacteria</taxon>
        <taxon>Pseudomonadati</taxon>
        <taxon>Pseudomonadota</taxon>
        <taxon>Alphaproteobacteria</taxon>
        <taxon>Rhodobacterales</taxon>
        <taxon>Paracoccaceae</taxon>
        <taxon>Gymnodinialimonas</taxon>
    </lineage>
</organism>
<accession>A0A8F6YDP5</accession>
<protein>
    <recommendedName>
        <fullName evidence="3">DUF2946 domain-containing protein</fullName>
    </recommendedName>
</protein>
<gene>
    <name evidence="1" type="ORF">KYE46_05575</name>
</gene>